<dbReference type="GO" id="GO:0004842">
    <property type="term" value="F:ubiquitin-protein transferase activity"/>
    <property type="evidence" value="ECO:0007669"/>
    <property type="project" value="InterPro"/>
</dbReference>
<reference evidence="2" key="1">
    <citation type="submission" date="2025-08" db="UniProtKB">
        <authorList>
            <consortium name="RefSeq"/>
        </authorList>
    </citation>
    <scope>IDENTIFICATION</scope>
    <source>
        <tissue evidence="2">Sperm</tissue>
    </source>
</reference>
<dbReference type="GO" id="GO:0016887">
    <property type="term" value="F:ATP hydrolysis activity"/>
    <property type="evidence" value="ECO:0007669"/>
    <property type="project" value="InterPro"/>
</dbReference>
<keyword evidence="1" id="KW-1185">Reference proteome</keyword>
<dbReference type="InterPro" id="IPR031248">
    <property type="entry name" value="RNF213"/>
</dbReference>
<evidence type="ECO:0000313" key="2">
    <source>
        <dbReference type="RefSeq" id="XP_032826849.1"/>
    </source>
</evidence>
<gene>
    <name evidence="2" type="primary">LOC116951995</name>
</gene>
<protein>
    <submittedName>
        <fullName evidence="2">Uncharacterized protein LOC116951995</fullName>
    </submittedName>
</protein>
<dbReference type="Proteomes" id="UP001318040">
    <property type="component" value="Chromosome 44"/>
</dbReference>
<proteinExistence type="predicted"/>
<dbReference type="PANTHER" id="PTHR22605:SF1">
    <property type="entry name" value="RZ-TYPE DOMAIN-CONTAINING PROTEIN"/>
    <property type="match status" value="1"/>
</dbReference>
<sequence>MCKTTLEDILDSNKQDVAVDEPKMSPFFTVSGLSIVSFRVLQVIVYALLICSDNFQSNEGIAERIKKWKVQFDASWNILKYLCLGLDRNVCKLLHSVIKNSKLFLSTEYPFNNQIERYTFPGHELEKSFDEIVQKVVENLGFVFYEEHSLFSICNNEESIESQMHTAFTLLNKTNKQSQANLLRASSLPSVDSLVSSLTMKIASKNIQHQFLLLVCKYRRRLECLKHLFPILSWTNMLKDNINYKISKLDSDKYSISLIFEGNYFKVDEHTKMTYDMFQEAWNTLRANEEFKDLNLVLMTKENKISSCLFNCSSELEMLVQKLMSFQNSFLMEVLNISLTSTCFAIHMLKKNEFTSAISYTTIFQAKKHEIIDFKWDNDILKHSECSTKLGYGNLVFYDFSTIEIELSKKLILGKSFLQVGNDYSINFLEEVLLCNYYLLDEIRQKIKQLPIPKGYTDIIKEKSNTSIDTIKQLHNVIEILLSLLKRTEGNSLQPLKEYIAAFSRFLPHEHEKYLIPETEEILKLHHIVSLYETIEDNLSDSAKGYLNSEFKIHLNEHSKKLLEDMASNEDVVFIKNKLKVLKKYAYRYYRSQGCTYKNIKLDKSLQNAIEPLEKHVFIGSQSNTGENKVVFKIPEDINIEHMYDVITLLERILKDKEYVIIPVMTQRKKFRKF</sequence>
<dbReference type="AlphaFoldDB" id="A0AAJ7X9U2"/>
<evidence type="ECO:0000313" key="1">
    <source>
        <dbReference type="Proteomes" id="UP001318040"/>
    </source>
</evidence>
<dbReference type="KEGG" id="pmrn:116951995"/>
<dbReference type="PANTHER" id="PTHR22605">
    <property type="entry name" value="RZ-TYPE DOMAIN-CONTAINING PROTEIN"/>
    <property type="match status" value="1"/>
</dbReference>
<organism evidence="1 2">
    <name type="scientific">Petromyzon marinus</name>
    <name type="common">Sea lamprey</name>
    <dbReference type="NCBI Taxonomy" id="7757"/>
    <lineage>
        <taxon>Eukaryota</taxon>
        <taxon>Metazoa</taxon>
        <taxon>Chordata</taxon>
        <taxon>Craniata</taxon>
        <taxon>Vertebrata</taxon>
        <taxon>Cyclostomata</taxon>
        <taxon>Hyperoartia</taxon>
        <taxon>Petromyzontiformes</taxon>
        <taxon>Petromyzontidae</taxon>
        <taxon>Petromyzon</taxon>
    </lineage>
</organism>
<dbReference type="RefSeq" id="XP_032826849.1">
    <property type="nucleotide sequence ID" value="XM_032970958.1"/>
</dbReference>
<name>A0AAJ7X9U2_PETMA</name>
<accession>A0AAJ7X9U2</accession>